<feature type="domain" description="THIF-type NAD/FAD binding fold" evidence="1">
    <location>
        <begin position="9"/>
        <end position="227"/>
    </location>
</feature>
<dbReference type="AlphaFoldDB" id="A0A9D1HSH6"/>
<reference evidence="2" key="2">
    <citation type="journal article" date="2021" name="PeerJ">
        <title>Extensive microbial diversity within the chicken gut microbiome revealed by metagenomics and culture.</title>
        <authorList>
            <person name="Gilroy R."/>
            <person name="Ravi A."/>
            <person name="Getino M."/>
            <person name="Pursley I."/>
            <person name="Horton D.L."/>
            <person name="Alikhan N.F."/>
            <person name="Baker D."/>
            <person name="Gharbi K."/>
            <person name="Hall N."/>
            <person name="Watson M."/>
            <person name="Adriaenssens E.M."/>
            <person name="Foster-Nyarko E."/>
            <person name="Jarju S."/>
            <person name="Secka A."/>
            <person name="Antonio M."/>
            <person name="Oren A."/>
            <person name="Chaudhuri R.R."/>
            <person name="La Ragione R."/>
            <person name="Hildebrand F."/>
            <person name="Pallen M.J."/>
        </authorList>
    </citation>
    <scope>NUCLEOTIDE SEQUENCE</scope>
    <source>
        <strain evidence="2">1063</strain>
    </source>
</reference>
<dbReference type="EMBL" id="DVMN01000103">
    <property type="protein sequence ID" value="HIU21716.1"/>
    <property type="molecule type" value="Genomic_DNA"/>
</dbReference>
<dbReference type="InterPro" id="IPR035985">
    <property type="entry name" value="Ubiquitin-activating_enz"/>
</dbReference>
<dbReference type="GO" id="GO:0061504">
    <property type="term" value="P:cyclic threonylcarbamoyladenosine biosynthetic process"/>
    <property type="evidence" value="ECO:0007669"/>
    <property type="project" value="TreeGrafter"/>
</dbReference>
<evidence type="ECO:0000313" key="2">
    <source>
        <dbReference type="EMBL" id="HIU21716.1"/>
    </source>
</evidence>
<dbReference type="SUPFAM" id="SSF69572">
    <property type="entry name" value="Activating enzymes of the ubiquitin-like proteins"/>
    <property type="match status" value="1"/>
</dbReference>
<evidence type="ECO:0000313" key="3">
    <source>
        <dbReference type="Proteomes" id="UP000824088"/>
    </source>
</evidence>
<dbReference type="CDD" id="cd00755">
    <property type="entry name" value="YgdL_like"/>
    <property type="match status" value="1"/>
</dbReference>
<dbReference type="InterPro" id="IPR045886">
    <property type="entry name" value="ThiF/MoeB/HesA"/>
</dbReference>
<dbReference type="Proteomes" id="UP000824088">
    <property type="component" value="Unassembled WGS sequence"/>
</dbReference>
<name>A0A9D1HSH6_9FIRM</name>
<sequence length="231" mass="24801">MKDEFKERTLALIGEEGMCALENARVLVCGLGGVGGYAAEALARAGIGGMGLLDADVVSPSNLNRQILATVETVGMKKTEAARRRIASINPDCRTDVYDLFYLPETAESVPLDGYDWIIDAVDTVAAKVELICRAKAQNVKIVSSMGTGNKLSADFVISDISKTSVCPLARVMRRLLRERGAEGVDVLWSKETPHRADTRIPSSISYVPATAGLMLAGHVIRHILEDGKGN</sequence>
<proteinExistence type="predicted"/>
<accession>A0A9D1HSH6</accession>
<gene>
    <name evidence="2" type="ORF">IAD51_05760</name>
</gene>
<dbReference type="InterPro" id="IPR000594">
    <property type="entry name" value="ThiF_NAD_FAD-bd"/>
</dbReference>
<reference evidence="2" key="1">
    <citation type="submission" date="2020-10" db="EMBL/GenBank/DDBJ databases">
        <authorList>
            <person name="Gilroy R."/>
        </authorList>
    </citation>
    <scope>NUCLEOTIDE SEQUENCE</scope>
    <source>
        <strain evidence="2">1063</strain>
    </source>
</reference>
<dbReference type="GO" id="GO:0061503">
    <property type="term" value="F:tRNA threonylcarbamoyladenosine dehydratase"/>
    <property type="evidence" value="ECO:0007669"/>
    <property type="project" value="TreeGrafter"/>
</dbReference>
<dbReference type="GO" id="GO:0008641">
    <property type="term" value="F:ubiquitin-like modifier activating enzyme activity"/>
    <property type="evidence" value="ECO:0007669"/>
    <property type="project" value="InterPro"/>
</dbReference>
<protein>
    <submittedName>
        <fullName evidence="2">tRNA threonylcarbamoyladenosine dehydratase</fullName>
    </submittedName>
</protein>
<dbReference type="PANTHER" id="PTHR43267">
    <property type="entry name" value="TRNA THREONYLCARBAMOYLADENOSINE DEHYDRATASE"/>
    <property type="match status" value="1"/>
</dbReference>
<comment type="caution">
    <text evidence="2">The sequence shown here is derived from an EMBL/GenBank/DDBJ whole genome shotgun (WGS) entry which is preliminary data.</text>
</comment>
<organism evidence="2 3">
    <name type="scientific">Candidatus Limadaptatus stercorigallinarum</name>
    <dbReference type="NCBI Taxonomy" id="2840845"/>
    <lineage>
        <taxon>Bacteria</taxon>
        <taxon>Bacillati</taxon>
        <taxon>Bacillota</taxon>
        <taxon>Clostridia</taxon>
        <taxon>Eubacteriales</taxon>
        <taxon>Candidatus Limadaptatus</taxon>
    </lineage>
</organism>
<evidence type="ECO:0000259" key="1">
    <source>
        <dbReference type="Pfam" id="PF00899"/>
    </source>
</evidence>
<dbReference type="Gene3D" id="3.40.50.720">
    <property type="entry name" value="NAD(P)-binding Rossmann-like Domain"/>
    <property type="match status" value="1"/>
</dbReference>
<dbReference type="Pfam" id="PF00899">
    <property type="entry name" value="ThiF"/>
    <property type="match status" value="1"/>
</dbReference>
<dbReference type="PANTHER" id="PTHR43267:SF1">
    <property type="entry name" value="TRNA THREONYLCARBAMOYLADENOSINE DEHYDRATASE"/>
    <property type="match status" value="1"/>
</dbReference>